<evidence type="ECO:0000256" key="1">
    <source>
        <dbReference type="SAM" id="MobiDB-lite"/>
    </source>
</evidence>
<feature type="region of interest" description="Disordered" evidence="1">
    <location>
        <begin position="35"/>
        <end position="77"/>
    </location>
</feature>
<name>A0AAD9H4E5_9PEZI</name>
<reference evidence="3" key="1">
    <citation type="submission" date="2021-06" db="EMBL/GenBank/DDBJ databases">
        <title>Comparative genomics, transcriptomics and evolutionary studies reveal genomic signatures of adaptation to plant cell wall in hemibiotrophic fungi.</title>
        <authorList>
            <consortium name="DOE Joint Genome Institute"/>
            <person name="Baroncelli R."/>
            <person name="Diaz J.F."/>
            <person name="Benocci T."/>
            <person name="Peng M."/>
            <person name="Battaglia E."/>
            <person name="Haridas S."/>
            <person name="Andreopoulos W."/>
            <person name="Labutti K."/>
            <person name="Pangilinan J."/>
            <person name="Floch G.L."/>
            <person name="Makela M.R."/>
            <person name="Henrissat B."/>
            <person name="Grigoriev I.V."/>
            <person name="Crouch J.A."/>
            <person name="De Vries R.P."/>
            <person name="Sukno S.A."/>
            <person name="Thon M.R."/>
        </authorList>
    </citation>
    <scope>NUCLEOTIDE SEQUENCE</scope>
    <source>
        <strain evidence="3">MAFF235873</strain>
    </source>
</reference>
<proteinExistence type="predicted"/>
<feature type="transmembrane region" description="Helical" evidence="2">
    <location>
        <begin position="12"/>
        <end position="29"/>
    </location>
</feature>
<keyword evidence="4" id="KW-1185">Reference proteome</keyword>
<feature type="region of interest" description="Disordered" evidence="1">
    <location>
        <begin position="91"/>
        <end position="135"/>
    </location>
</feature>
<evidence type="ECO:0000313" key="4">
    <source>
        <dbReference type="Proteomes" id="UP001232148"/>
    </source>
</evidence>
<gene>
    <name evidence="3" type="ORF">LX32DRAFT_631399</name>
</gene>
<dbReference type="EMBL" id="MU843092">
    <property type="protein sequence ID" value="KAK2021602.1"/>
    <property type="molecule type" value="Genomic_DNA"/>
</dbReference>
<comment type="caution">
    <text evidence="3">The sequence shown here is derived from an EMBL/GenBank/DDBJ whole genome shotgun (WGS) entry which is preliminary data.</text>
</comment>
<evidence type="ECO:0000313" key="3">
    <source>
        <dbReference type="EMBL" id="KAK2021602.1"/>
    </source>
</evidence>
<dbReference type="AlphaFoldDB" id="A0AAD9H4E5"/>
<keyword evidence="2" id="KW-0812">Transmembrane</keyword>
<feature type="compositionally biased region" description="Polar residues" evidence="1">
    <location>
        <begin position="35"/>
        <end position="50"/>
    </location>
</feature>
<keyword evidence="2" id="KW-1133">Transmembrane helix</keyword>
<keyword evidence="2" id="KW-0472">Membrane</keyword>
<protein>
    <submittedName>
        <fullName evidence="3">Uncharacterized protein</fullName>
    </submittedName>
</protein>
<feature type="compositionally biased region" description="Polar residues" evidence="1">
    <location>
        <begin position="92"/>
        <end position="112"/>
    </location>
</feature>
<organism evidence="3 4">
    <name type="scientific">Colletotrichum zoysiae</name>
    <dbReference type="NCBI Taxonomy" id="1216348"/>
    <lineage>
        <taxon>Eukaryota</taxon>
        <taxon>Fungi</taxon>
        <taxon>Dikarya</taxon>
        <taxon>Ascomycota</taxon>
        <taxon>Pezizomycotina</taxon>
        <taxon>Sordariomycetes</taxon>
        <taxon>Hypocreomycetidae</taxon>
        <taxon>Glomerellales</taxon>
        <taxon>Glomerellaceae</taxon>
        <taxon>Colletotrichum</taxon>
        <taxon>Colletotrichum graminicola species complex</taxon>
    </lineage>
</organism>
<sequence length="409" mass="45423">MASTLPVNRQSVIGGIIFLFFLWTLSTFIQSTSPTLSTQTKQNPGDQQSHLDGKPTNAPDYHSPDKSTPVQRPEISLPPWYQGEEDIKADKATQTSAQDAQYTTSADTSNTENDGRPAIEPSTPQSSPSPPTPKDYGKPLILYAFAESEVARENLKFFVNQGLHDAADFVFILNGQTSVDAIIPQKQNIRVINRPNTCFDIGAYGEVLRKDDLYKKYKRFITLNASIRGPFLPHWAQSCWSDLYLGRLTDQVKLVGMTANCWPQFHVQSMIWATDEVGIELLLNPPPGSSVEDQFGTKNDAVGMGGCYNGWNQAVHAEVGATSIILKQGYKVDLMMAAFHKSKNYIEECDTSQNGDLLFNGKYFGTNVHPYETIFIKANRDIDPTLIQHLTTWQQASGFNSYSVCQTGS</sequence>
<evidence type="ECO:0000256" key="2">
    <source>
        <dbReference type="SAM" id="Phobius"/>
    </source>
</evidence>
<accession>A0AAD9H4E5</accession>
<dbReference type="Proteomes" id="UP001232148">
    <property type="component" value="Unassembled WGS sequence"/>
</dbReference>